<gene>
    <name evidence="1" type="ORF">FISHEDRAFT_32785</name>
</gene>
<dbReference type="Proteomes" id="UP000054144">
    <property type="component" value="Unassembled WGS sequence"/>
</dbReference>
<dbReference type="Gene3D" id="3.40.50.1110">
    <property type="entry name" value="SGNH hydrolase"/>
    <property type="match status" value="1"/>
</dbReference>
<feature type="non-terminal residue" evidence="1">
    <location>
        <position position="1"/>
    </location>
</feature>
<name>A0A0D7AQZ7_9AGAR</name>
<evidence type="ECO:0000313" key="1">
    <source>
        <dbReference type="EMBL" id="KIY53741.1"/>
    </source>
</evidence>
<dbReference type="OrthoDB" id="1600564at2759"/>
<dbReference type="AlphaFoldDB" id="A0A0D7AQZ7"/>
<organism evidence="1 2">
    <name type="scientific">Fistulina hepatica ATCC 64428</name>
    <dbReference type="NCBI Taxonomy" id="1128425"/>
    <lineage>
        <taxon>Eukaryota</taxon>
        <taxon>Fungi</taxon>
        <taxon>Dikarya</taxon>
        <taxon>Basidiomycota</taxon>
        <taxon>Agaricomycotina</taxon>
        <taxon>Agaricomycetes</taxon>
        <taxon>Agaricomycetidae</taxon>
        <taxon>Agaricales</taxon>
        <taxon>Fistulinaceae</taxon>
        <taxon>Fistulina</taxon>
    </lineage>
</organism>
<dbReference type="InterPro" id="IPR036514">
    <property type="entry name" value="SGNH_hydro_sf"/>
</dbReference>
<accession>A0A0D7AQZ7</accession>
<dbReference type="EMBL" id="KN881590">
    <property type="protein sequence ID" value="KIY53741.1"/>
    <property type="molecule type" value="Genomic_DNA"/>
</dbReference>
<evidence type="ECO:0008006" key="3">
    <source>
        <dbReference type="Google" id="ProtNLM"/>
    </source>
</evidence>
<reference evidence="1 2" key="1">
    <citation type="journal article" date="2015" name="Fungal Genet. Biol.">
        <title>Evolution of novel wood decay mechanisms in Agaricales revealed by the genome sequences of Fistulina hepatica and Cylindrobasidium torrendii.</title>
        <authorList>
            <person name="Floudas D."/>
            <person name="Held B.W."/>
            <person name="Riley R."/>
            <person name="Nagy L.G."/>
            <person name="Koehler G."/>
            <person name="Ransdell A.S."/>
            <person name="Younus H."/>
            <person name="Chow J."/>
            <person name="Chiniquy J."/>
            <person name="Lipzen A."/>
            <person name="Tritt A."/>
            <person name="Sun H."/>
            <person name="Haridas S."/>
            <person name="LaButti K."/>
            <person name="Ohm R.A."/>
            <person name="Kues U."/>
            <person name="Blanchette R.A."/>
            <person name="Grigoriev I.V."/>
            <person name="Minto R.E."/>
            <person name="Hibbett D.S."/>
        </authorList>
    </citation>
    <scope>NUCLEOTIDE SEQUENCE [LARGE SCALE GENOMIC DNA]</scope>
    <source>
        <strain evidence="1 2">ATCC 64428</strain>
    </source>
</reference>
<sequence length="179" mass="19187">PNSAGSHTRRRNSTPMALNPQTYSGATINASLVALYKSSVLSLTDQVNEFLIGAGASAGSLSVDWTSSNALFSVWIGINGIGNSYLFSSFSDRYFALINKFVSPGGRSFLFINVPLIDRSPLMLVQSSSSQALEKSVISGFNSKLASRVASLSSNYSDVQTFLWDSNTYFTETLGNPTA</sequence>
<evidence type="ECO:0000313" key="2">
    <source>
        <dbReference type="Proteomes" id="UP000054144"/>
    </source>
</evidence>
<proteinExistence type="predicted"/>
<keyword evidence="2" id="KW-1185">Reference proteome</keyword>
<protein>
    <recommendedName>
        <fullName evidence="3">Carbohydrate esterase family 16 protein</fullName>
    </recommendedName>
</protein>